<accession>A0A7Z7ETI4</accession>
<evidence type="ECO:0000313" key="3">
    <source>
        <dbReference type="EMBL" id="RUO41092.1"/>
    </source>
</evidence>
<dbReference type="RefSeq" id="WP_169929824.1">
    <property type="nucleotide sequence ID" value="NZ_PIPR01000001.1"/>
</dbReference>
<comment type="caution">
    <text evidence="3">The sequence shown here is derived from an EMBL/GenBank/DDBJ whole genome shotgun (WGS) entry which is preliminary data.</text>
</comment>
<reference evidence="4" key="1">
    <citation type="journal article" date="2018" name="Front. Microbiol.">
        <title>Genome-Based Analysis Reveals the Taxonomy and Diversity of the Family Idiomarinaceae.</title>
        <authorList>
            <person name="Liu Y."/>
            <person name="Lai Q."/>
            <person name="Shao Z."/>
        </authorList>
    </citation>
    <scope>NUCLEOTIDE SEQUENCE [LARGE SCALE GENOMIC DNA]</scope>
    <source>
        <strain evidence="4">KYW314</strain>
    </source>
</reference>
<proteinExistence type="predicted"/>
<protein>
    <submittedName>
        <fullName evidence="3">DUF547 domain-containing protein</fullName>
    </submittedName>
</protein>
<dbReference type="EMBL" id="PIPR01000001">
    <property type="protein sequence ID" value="RUO41092.1"/>
    <property type="molecule type" value="Genomic_DNA"/>
</dbReference>
<sequence length="280" mass="31995">MNKYGISHIVFAFFLSILLVLFPASATAAESFDHQHKRWAQVLADNIVVKQQGAWTRVNYQQLAANPEALQDYLVQLTAVEATTFETWSQAEQLSFLINAYNAFTLELIRSRYDEFAAGEAESIRDLGTWFTSPWEREFFTLFGERRTLDWLEHEVIRPNYAEPRIHAALVCAAVSCPPLLNTAYTADQLDSQLEGQMTMFLNDANNNRFDASTNTLYLSSIFKWYGDDFLKDKSYSSLTDVAARYMQNPALAQALSASRDIAIRFNQYNWDLNSANSRD</sequence>
<dbReference type="PANTHER" id="PTHR46361:SF3">
    <property type="entry name" value="ELECTRON CARRIER_ PROTEIN DISULFIDE OXIDOREDUCTASE"/>
    <property type="match status" value="1"/>
</dbReference>
<evidence type="ECO:0000313" key="4">
    <source>
        <dbReference type="Proteomes" id="UP000287766"/>
    </source>
</evidence>
<dbReference type="PANTHER" id="PTHR46361">
    <property type="entry name" value="ELECTRON CARRIER/ PROTEIN DISULFIDE OXIDOREDUCTASE"/>
    <property type="match status" value="1"/>
</dbReference>
<evidence type="ECO:0000256" key="1">
    <source>
        <dbReference type="SAM" id="SignalP"/>
    </source>
</evidence>
<feature type="signal peptide" evidence="1">
    <location>
        <begin position="1"/>
        <end position="28"/>
    </location>
</feature>
<dbReference type="InterPro" id="IPR006869">
    <property type="entry name" value="DUF547"/>
</dbReference>
<dbReference type="AlphaFoldDB" id="A0A7Z7ETI4"/>
<feature type="chain" id="PRO_5030649517" evidence="1">
    <location>
        <begin position="29"/>
        <end position="280"/>
    </location>
</feature>
<gene>
    <name evidence="3" type="ORF">CWE22_02580</name>
</gene>
<dbReference type="Proteomes" id="UP000287766">
    <property type="component" value="Unassembled WGS sequence"/>
</dbReference>
<dbReference type="Pfam" id="PF04784">
    <property type="entry name" value="DUF547"/>
    <property type="match status" value="1"/>
</dbReference>
<organism evidence="3 4">
    <name type="scientific">Pseudidiomarina aestuarii</name>
    <dbReference type="NCBI Taxonomy" id="624146"/>
    <lineage>
        <taxon>Bacteria</taxon>
        <taxon>Pseudomonadati</taxon>
        <taxon>Pseudomonadota</taxon>
        <taxon>Gammaproteobacteria</taxon>
        <taxon>Alteromonadales</taxon>
        <taxon>Idiomarinaceae</taxon>
        <taxon>Pseudidiomarina</taxon>
    </lineage>
</organism>
<name>A0A7Z7ETI4_9GAMM</name>
<feature type="domain" description="DUF547" evidence="2">
    <location>
        <begin position="86"/>
        <end position="202"/>
    </location>
</feature>
<keyword evidence="1" id="KW-0732">Signal</keyword>
<keyword evidence="4" id="KW-1185">Reference proteome</keyword>
<evidence type="ECO:0000259" key="2">
    <source>
        <dbReference type="Pfam" id="PF04784"/>
    </source>
</evidence>